<evidence type="ECO:0000256" key="4">
    <source>
        <dbReference type="ARBA" id="ARBA00022692"/>
    </source>
</evidence>
<keyword evidence="3" id="KW-1003">Cell membrane</keyword>
<gene>
    <name evidence="9" type="ORF">N781_03405</name>
</gene>
<dbReference type="Proteomes" id="UP000030528">
    <property type="component" value="Unassembled WGS sequence"/>
</dbReference>
<dbReference type="CDD" id="cd06261">
    <property type="entry name" value="TM_PBP2"/>
    <property type="match status" value="1"/>
</dbReference>
<evidence type="ECO:0000256" key="5">
    <source>
        <dbReference type="ARBA" id="ARBA00022989"/>
    </source>
</evidence>
<comment type="subcellular location">
    <subcellularLocation>
        <location evidence="1 7">Cell membrane</location>
        <topology evidence="1 7">Multi-pass membrane protein</topology>
    </subcellularLocation>
</comment>
<evidence type="ECO:0000256" key="1">
    <source>
        <dbReference type="ARBA" id="ARBA00004651"/>
    </source>
</evidence>
<evidence type="ECO:0000313" key="10">
    <source>
        <dbReference type="Proteomes" id="UP000030528"/>
    </source>
</evidence>
<evidence type="ECO:0000313" key="9">
    <source>
        <dbReference type="EMBL" id="KGX91552.1"/>
    </source>
</evidence>
<evidence type="ECO:0000256" key="2">
    <source>
        <dbReference type="ARBA" id="ARBA00022448"/>
    </source>
</evidence>
<dbReference type="Gene3D" id="1.10.3720.10">
    <property type="entry name" value="MetI-like"/>
    <property type="match status" value="1"/>
</dbReference>
<accession>A0A0A5I6V3</accession>
<dbReference type="AlphaFoldDB" id="A0A0A5I6V3"/>
<dbReference type="eggNOG" id="COG0395">
    <property type="taxonomic scope" value="Bacteria"/>
</dbReference>
<dbReference type="STRING" id="1385510.GCA_000425205_02390"/>
<comment type="similarity">
    <text evidence="7">Belongs to the binding-protein-dependent transport system permease family.</text>
</comment>
<feature type="transmembrane region" description="Helical" evidence="7">
    <location>
        <begin position="7"/>
        <end position="29"/>
    </location>
</feature>
<feature type="transmembrane region" description="Helical" evidence="7">
    <location>
        <begin position="139"/>
        <end position="163"/>
    </location>
</feature>
<dbReference type="PANTHER" id="PTHR32243">
    <property type="entry name" value="MALTOSE TRANSPORT SYSTEM PERMEASE-RELATED"/>
    <property type="match status" value="1"/>
</dbReference>
<evidence type="ECO:0000256" key="6">
    <source>
        <dbReference type="ARBA" id="ARBA00023136"/>
    </source>
</evidence>
<evidence type="ECO:0000259" key="8">
    <source>
        <dbReference type="PROSITE" id="PS50928"/>
    </source>
</evidence>
<organism evidence="9 10">
    <name type="scientific">Pontibacillus halophilus JSM 076056 = DSM 19796</name>
    <dbReference type="NCBI Taxonomy" id="1385510"/>
    <lineage>
        <taxon>Bacteria</taxon>
        <taxon>Bacillati</taxon>
        <taxon>Bacillota</taxon>
        <taxon>Bacilli</taxon>
        <taxon>Bacillales</taxon>
        <taxon>Bacillaceae</taxon>
        <taxon>Pontibacillus</taxon>
    </lineage>
</organism>
<reference evidence="9 10" key="1">
    <citation type="submission" date="2013-08" db="EMBL/GenBank/DDBJ databases">
        <authorList>
            <person name="Huang J."/>
            <person name="Wang G."/>
        </authorList>
    </citation>
    <scope>NUCLEOTIDE SEQUENCE [LARGE SCALE GENOMIC DNA]</scope>
    <source>
        <strain evidence="9 10">JSM 076056</strain>
    </source>
</reference>
<keyword evidence="6 7" id="KW-0472">Membrane</keyword>
<dbReference type="OrthoDB" id="9810086at2"/>
<proteinExistence type="inferred from homology"/>
<dbReference type="RefSeq" id="WP_026800730.1">
    <property type="nucleotide sequence ID" value="NZ_AULI01000009.1"/>
</dbReference>
<keyword evidence="4 7" id="KW-0812">Transmembrane</keyword>
<feature type="transmembrane region" description="Helical" evidence="7">
    <location>
        <begin position="241"/>
        <end position="259"/>
    </location>
</feature>
<feature type="transmembrane region" description="Helical" evidence="7">
    <location>
        <begin position="184"/>
        <end position="205"/>
    </location>
</feature>
<dbReference type="InterPro" id="IPR000515">
    <property type="entry name" value="MetI-like"/>
</dbReference>
<keyword evidence="10" id="KW-1185">Reference proteome</keyword>
<dbReference type="PROSITE" id="PS50928">
    <property type="entry name" value="ABC_TM1"/>
    <property type="match status" value="1"/>
</dbReference>
<comment type="caution">
    <text evidence="9">The sequence shown here is derived from an EMBL/GenBank/DDBJ whole genome shotgun (WGS) entry which is preliminary data.</text>
</comment>
<dbReference type="GO" id="GO:0005886">
    <property type="term" value="C:plasma membrane"/>
    <property type="evidence" value="ECO:0007669"/>
    <property type="project" value="UniProtKB-SubCell"/>
</dbReference>
<dbReference type="EMBL" id="AVPE01000009">
    <property type="protein sequence ID" value="KGX91552.1"/>
    <property type="molecule type" value="Genomic_DNA"/>
</dbReference>
<feature type="transmembrane region" description="Helical" evidence="7">
    <location>
        <begin position="67"/>
        <end position="91"/>
    </location>
</feature>
<dbReference type="InterPro" id="IPR035906">
    <property type="entry name" value="MetI-like_sf"/>
</dbReference>
<evidence type="ECO:0000256" key="3">
    <source>
        <dbReference type="ARBA" id="ARBA00022475"/>
    </source>
</evidence>
<keyword evidence="2 7" id="KW-0813">Transport</keyword>
<evidence type="ECO:0000256" key="7">
    <source>
        <dbReference type="RuleBase" id="RU363032"/>
    </source>
</evidence>
<name>A0A0A5I6V3_9BACI</name>
<protein>
    <submittedName>
        <fullName evidence="9">Sugar ABC transporter permease</fullName>
    </submittedName>
</protein>
<dbReference type="InterPro" id="IPR050901">
    <property type="entry name" value="BP-dep_ABC_trans_perm"/>
</dbReference>
<dbReference type="SUPFAM" id="SSF161098">
    <property type="entry name" value="MetI-like"/>
    <property type="match status" value="1"/>
</dbReference>
<sequence>MQRKAGPWFYVFLLVFVFLVMFPFLWIFLTSIKPIGDIFGAPFAWFGSGISFESYQSALTTRPLLRYMLNSFIVSTATTVLAIGCASFTAYAVTRLPIRFKGAILGIVLASSMFPPIAIISPIYNFVTDFGLRNSYTGLVIPYITISLPLAIWILSTFFQNIPYSLEESAKLDGATPFQTFRKIILPLAAPGVFTTAILVFIAAWNEYLFALTINTQDSMKTVPVGISLYQSQYSIPWGDITAATVLVTIPIVILVLIFQRRIVAGLTSGSVKE</sequence>
<keyword evidence="5 7" id="KW-1133">Transmembrane helix</keyword>
<dbReference type="Pfam" id="PF00528">
    <property type="entry name" value="BPD_transp_1"/>
    <property type="match status" value="1"/>
</dbReference>
<dbReference type="GO" id="GO:0055085">
    <property type="term" value="P:transmembrane transport"/>
    <property type="evidence" value="ECO:0007669"/>
    <property type="project" value="InterPro"/>
</dbReference>
<dbReference type="PANTHER" id="PTHR32243:SF18">
    <property type="entry name" value="INNER MEMBRANE ABC TRANSPORTER PERMEASE PROTEIN YCJP"/>
    <property type="match status" value="1"/>
</dbReference>
<feature type="transmembrane region" description="Helical" evidence="7">
    <location>
        <begin position="103"/>
        <end position="127"/>
    </location>
</feature>
<feature type="domain" description="ABC transmembrane type-1" evidence="8">
    <location>
        <begin position="68"/>
        <end position="259"/>
    </location>
</feature>